<dbReference type="Pfam" id="PF03473">
    <property type="entry name" value="MOSC"/>
    <property type="match status" value="1"/>
</dbReference>
<evidence type="ECO:0000313" key="4">
    <source>
        <dbReference type="Proteomes" id="UP000247781"/>
    </source>
</evidence>
<protein>
    <submittedName>
        <fullName evidence="3">MOSC domain-containing protein YiiM</fullName>
    </submittedName>
</protein>
<organism evidence="3 4">
    <name type="scientific">Mycolicibacterium moriokaense</name>
    <dbReference type="NCBI Taxonomy" id="39691"/>
    <lineage>
        <taxon>Bacteria</taxon>
        <taxon>Bacillati</taxon>
        <taxon>Actinomycetota</taxon>
        <taxon>Actinomycetes</taxon>
        <taxon>Mycobacteriales</taxon>
        <taxon>Mycobacteriaceae</taxon>
        <taxon>Mycolicibacterium</taxon>
    </lineage>
</organism>
<name>A0A318HR64_9MYCO</name>
<dbReference type="GO" id="GO:0030170">
    <property type="term" value="F:pyridoxal phosphate binding"/>
    <property type="evidence" value="ECO:0007669"/>
    <property type="project" value="InterPro"/>
</dbReference>
<feature type="region of interest" description="Disordered" evidence="1">
    <location>
        <begin position="1"/>
        <end position="30"/>
    </location>
</feature>
<dbReference type="AlphaFoldDB" id="A0A318HR64"/>
<dbReference type="PROSITE" id="PS51340">
    <property type="entry name" value="MOSC"/>
    <property type="match status" value="1"/>
</dbReference>
<evidence type="ECO:0000259" key="2">
    <source>
        <dbReference type="PROSITE" id="PS51340"/>
    </source>
</evidence>
<dbReference type="RefSeq" id="WP_110315393.1">
    <property type="nucleotide sequence ID" value="NZ_QJJU01000003.1"/>
</dbReference>
<dbReference type="PANTHER" id="PTHR30212:SF2">
    <property type="entry name" value="PROTEIN YIIM"/>
    <property type="match status" value="1"/>
</dbReference>
<dbReference type="GO" id="GO:0030151">
    <property type="term" value="F:molybdenum ion binding"/>
    <property type="evidence" value="ECO:0007669"/>
    <property type="project" value="InterPro"/>
</dbReference>
<keyword evidence="4" id="KW-1185">Reference proteome</keyword>
<dbReference type="OrthoDB" id="9786134at2"/>
<evidence type="ECO:0000313" key="3">
    <source>
        <dbReference type="EMBL" id="PXX11359.1"/>
    </source>
</evidence>
<dbReference type="Gene3D" id="2.40.33.20">
    <property type="entry name" value="PK beta-barrel domain-like"/>
    <property type="match status" value="1"/>
</dbReference>
<dbReference type="SUPFAM" id="SSF50800">
    <property type="entry name" value="PK beta-barrel domain-like"/>
    <property type="match status" value="1"/>
</dbReference>
<feature type="domain" description="MOSC" evidence="2">
    <location>
        <begin position="36"/>
        <end position="173"/>
    </location>
</feature>
<dbReference type="Proteomes" id="UP000247781">
    <property type="component" value="Unassembled WGS sequence"/>
</dbReference>
<dbReference type="EMBL" id="QJJU01000003">
    <property type="protein sequence ID" value="PXX11359.1"/>
    <property type="molecule type" value="Genomic_DNA"/>
</dbReference>
<sequence>MASVLTVNLAHPRPNADKGQLLTGIDKRSTDGPVAVRAPGPMGGGAGSGLVGDFIGDPQVHGGDDQAVYAYAREDLDLWQRELERDLHNGVFGENVTTEGLDVTGARIGERWQVGSDGLVLEVSRPRIPCRTFADWLAMKGWVKTFTRAATPGAYLRVIAPGTMRGGDSIVVVGRPDHEVTVGLVFRAMTLEAELLPRLLEADALPGEIKDLARRRVDS</sequence>
<dbReference type="InterPro" id="IPR005302">
    <property type="entry name" value="MoCF_Sase_C"/>
</dbReference>
<dbReference type="InterPro" id="IPR052353">
    <property type="entry name" value="Benzoxazolinone_Detox_Enz"/>
</dbReference>
<reference evidence="4" key="1">
    <citation type="submission" date="2018-05" db="EMBL/GenBank/DDBJ databases">
        <authorList>
            <person name="Deangelis K."/>
            <person name="Huntemann M."/>
            <person name="Clum A."/>
            <person name="Pillay M."/>
            <person name="Palaniappan K."/>
            <person name="Varghese N."/>
            <person name="Mikhailova N."/>
            <person name="Stamatis D."/>
            <person name="Reddy T."/>
            <person name="Daum C."/>
            <person name="Shapiro N."/>
            <person name="Ivanova N."/>
            <person name="Kyrpides N."/>
            <person name="Woyke T."/>
        </authorList>
    </citation>
    <scope>NUCLEOTIDE SEQUENCE [LARGE SCALE GENOMIC DNA]</scope>
    <source>
        <strain evidence="4">GAS496</strain>
    </source>
</reference>
<dbReference type="GO" id="GO:0003824">
    <property type="term" value="F:catalytic activity"/>
    <property type="evidence" value="ECO:0007669"/>
    <property type="project" value="InterPro"/>
</dbReference>
<accession>A0A318HR64</accession>
<gene>
    <name evidence="3" type="ORF">C8E89_103448</name>
</gene>
<dbReference type="InterPro" id="IPR011037">
    <property type="entry name" value="Pyrv_Knase-like_insert_dom_sf"/>
</dbReference>
<reference evidence="3 4" key="2">
    <citation type="submission" date="2018-06" db="EMBL/GenBank/DDBJ databases">
        <title>Sequencing of bacterial isolates from soil warming experiment in Harvard Forest, Massachusetts, USA.</title>
        <authorList>
            <person name="Deangelis K.PhD."/>
        </authorList>
    </citation>
    <scope>NUCLEOTIDE SEQUENCE [LARGE SCALE GENOMIC DNA]</scope>
    <source>
        <strain evidence="3 4">GAS496</strain>
    </source>
</reference>
<dbReference type="PANTHER" id="PTHR30212">
    <property type="entry name" value="PROTEIN YIIM"/>
    <property type="match status" value="1"/>
</dbReference>
<comment type="caution">
    <text evidence="3">The sequence shown here is derived from an EMBL/GenBank/DDBJ whole genome shotgun (WGS) entry which is preliminary data.</text>
</comment>
<evidence type="ECO:0000256" key="1">
    <source>
        <dbReference type="SAM" id="MobiDB-lite"/>
    </source>
</evidence>
<proteinExistence type="predicted"/>